<dbReference type="SUPFAM" id="SSF51366">
    <property type="entry name" value="Ribulose-phoshate binding barrel"/>
    <property type="match status" value="1"/>
</dbReference>
<feature type="domain" description="PdxS/SNZ N-terminal" evidence="9">
    <location>
        <begin position="20"/>
        <end position="224"/>
    </location>
</feature>
<feature type="binding site" evidence="7">
    <location>
        <begin position="247"/>
        <end position="248"/>
    </location>
    <ligand>
        <name>D-ribose 5-phosphate</name>
        <dbReference type="ChEBI" id="CHEBI:78346"/>
    </ligand>
</feature>
<evidence type="ECO:0000256" key="8">
    <source>
        <dbReference type="PROSITE-ProRule" id="PRU00481"/>
    </source>
</evidence>
<comment type="subunit">
    <text evidence="7">In the presence of PdxT, forms a dodecamer of heterodimers.</text>
</comment>
<comment type="caution">
    <text evidence="10">The sequence shown here is derived from an EMBL/GenBank/DDBJ whole genome shotgun (WGS) entry which is preliminary data.</text>
</comment>
<evidence type="ECO:0000256" key="7">
    <source>
        <dbReference type="HAMAP-Rule" id="MF_01824"/>
    </source>
</evidence>
<comment type="function">
    <text evidence="7">Catalyzes the formation of pyridoxal 5'-phosphate from ribose 5-phosphate (RBP), glyceraldehyde 3-phosphate (G3P) and ammonia. The ammonia is provided by the PdxT subunit. Can also use ribulose 5-phosphate and dihydroxyacetone phosphate as substrates, resulting from enzyme-catalyzed isomerization of RBP and G3P, respectively.</text>
</comment>
<dbReference type="PROSITE" id="PS51129">
    <property type="entry name" value="PDXS_SNZ_2"/>
    <property type="match status" value="1"/>
</dbReference>
<dbReference type="Pfam" id="PF01680">
    <property type="entry name" value="SOR_SNZ"/>
    <property type="match status" value="1"/>
</dbReference>
<reference evidence="11" key="1">
    <citation type="journal article" date="2019" name="Int. J. Syst. Evol. Microbiol.">
        <title>The Global Catalogue of Microorganisms (GCM) 10K type strain sequencing project: providing services to taxonomists for standard genome sequencing and annotation.</title>
        <authorList>
            <consortium name="The Broad Institute Genomics Platform"/>
            <consortium name="The Broad Institute Genome Sequencing Center for Infectious Disease"/>
            <person name="Wu L."/>
            <person name="Ma J."/>
        </authorList>
    </citation>
    <scope>NUCLEOTIDE SEQUENCE [LARGE SCALE GENOMIC DNA]</scope>
    <source>
        <strain evidence="11">JCM 14736</strain>
    </source>
</reference>
<protein>
    <recommendedName>
        <fullName evidence="7">Pyridoxal 5'-phosphate synthase subunit PdxS</fullName>
        <shortName evidence="7">PLP synthase subunit PdxS</shortName>
        <ecNumber evidence="7">4.3.3.6</ecNumber>
    </recommendedName>
    <alternativeName>
        <fullName evidence="7">Pdx1</fullName>
    </alternativeName>
</protein>
<feature type="active site" description="Schiff-base intermediate with D-ribose 5-phosphate" evidence="7">
    <location>
        <position position="93"/>
    </location>
</feature>
<evidence type="ECO:0000256" key="3">
    <source>
        <dbReference type="ARBA" id="ARBA00022898"/>
    </source>
</evidence>
<keyword evidence="11" id="KW-1185">Reference proteome</keyword>
<dbReference type="PANTHER" id="PTHR31829:SF0">
    <property type="entry name" value="PYRIDOXAL 5'-PHOSPHATE SYNTHASE SUBUNIT SNZ1-RELATED"/>
    <property type="match status" value="1"/>
</dbReference>
<dbReference type="InterPro" id="IPR011060">
    <property type="entry name" value="RibuloseP-bd_barrel"/>
</dbReference>
<keyword evidence="4 7" id="KW-0456">Lyase</keyword>
<feature type="binding site" evidence="7">
    <location>
        <position position="36"/>
    </location>
    <ligand>
        <name>D-ribose 5-phosphate</name>
        <dbReference type="ChEBI" id="CHEBI:78346"/>
    </ligand>
</feature>
<dbReference type="PROSITE" id="PS01235">
    <property type="entry name" value="PDXS_SNZ_1"/>
    <property type="match status" value="1"/>
</dbReference>
<evidence type="ECO:0000313" key="11">
    <source>
        <dbReference type="Proteomes" id="UP001500851"/>
    </source>
</evidence>
<dbReference type="NCBIfam" id="TIGR00343">
    <property type="entry name" value="pyridoxal 5'-phosphate synthase lyase subunit PdxS"/>
    <property type="match status" value="1"/>
</dbReference>
<keyword evidence="5 7" id="KW-0704">Schiff base</keyword>
<evidence type="ECO:0000256" key="4">
    <source>
        <dbReference type="ARBA" id="ARBA00023239"/>
    </source>
</evidence>
<evidence type="ECO:0000256" key="5">
    <source>
        <dbReference type="ARBA" id="ARBA00023270"/>
    </source>
</evidence>
<comment type="catalytic activity">
    <reaction evidence="6 7">
        <text>aldehydo-D-ribose 5-phosphate + D-glyceraldehyde 3-phosphate + L-glutamine = pyridoxal 5'-phosphate + L-glutamate + phosphate + 3 H2O + H(+)</text>
        <dbReference type="Rhea" id="RHEA:31507"/>
        <dbReference type="ChEBI" id="CHEBI:15377"/>
        <dbReference type="ChEBI" id="CHEBI:15378"/>
        <dbReference type="ChEBI" id="CHEBI:29985"/>
        <dbReference type="ChEBI" id="CHEBI:43474"/>
        <dbReference type="ChEBI" id="CHEBI:58273"/>
        <dbReference type="ChEBI" id="CHEBI:58359"/>
        <dbReference type="ChEBI" id="CHEBI:59776"/>
        <dbReference type="ChEBI" id="CHEBI:597326"/>
        <dbReference type="EC" id="4.3.3.6"/>
    </reaction>
</comment>
<accession>A0ABP4XRP5</accession>
<dbReference type="GO" id="GO:0016829">
    <property type="term" value="F:lyase activity"/>
    <property type="evidence" value="ECO:0007669"/>
    <property type="project" value="UniProtKB-KW"/>
</dbReference>
<comment type="pathway">
    <text evidence="1 7">Cofactor biosynthesis; pyridoxal 5'-phosphate biosynthesis.</text>
</comment>
<evidence type="ECO:0000256" key="1">
    <source>
        <dbReference type="ARBA" id="ARBA00004737"/>
    </source>
</evidence>
<evidence type="ECO:0000256" key="2">
    <source>
        <dbReference type="ARBA" id="ARBA00007281"/>
    </source>
</evidence>
<dbReference type="HAMAP" id="MF_01824">
    <property type="entry name" value="PdxS"/>
    <property type="match status" value="1"/>
</dbReference>
<dbReference type="InterPro" id="IPR001852">
    <property type="entry name" value="PdxS/SNZ"/>
</dbReference>
<name>A0ABP4XRP5_9MICO</name>
<feature type="binding site" evidence="7">
    <location>
        <position position="177"/>
    </location>
    <ligand>
        <name>D-glyceraldehyde 3-phosphate</name>
        <dbReference type="ChEBI" id="CHEBI:59776"/>
    </ligand>
</feature>
<dbReference type="NCBIfam" id="NF003215">
    <property type="entry name" value="PRK04180.1"/>
    <property type="match status" value="1"/>
</dbReference>
<dbReference type="Proteomes" id="UP001500851">
    <property type="component" value="Unassembled WGS sequence"/>
</dbReference>
<feature type="binding site" evidence="7">
    <location>
        <position position="226"/>
    </location>
    <ligand>
        <name>D-ribose 5-phosphate</name>
        <dbReference type="ChEBI" id="CHEBI:78346"/>
    </ligand>
</feature>
<dbReference type="RefSeq" id="WP_344030854.1">
    <property type="nucleotide sequence ID" value="NZ_BAAAOB010000001.1"/>
</dbReference>
<dbReference type="PANTHER" id="PTHR31829">
    <property type="entry name" value="PYRIDOXAL 5'-PHOSPHATE SYNTHASE SUBUNIT SNZ1-RELATED"/>
    <property type="match status" value="1"/>
</dbReference>
<keyword evidence="3 7" id="KW-0663">Pyridoxal phosphate</keyword>
<dbReference type="InterPro" id="IPR033755">
    <property type="entry name" value="PdxS/SNZ_N"/>
</dbReference>
<evidence type="ECO:0000259" key="9">
    <source>
        <dbReference type="Pfam" id="PF01680"/>
    </source>
</evidence>
<sequence>MTDSQNPGTPDLLDAIGSPLVKRGLADMLKGGVIMDVVTPEQARIAEDAGAVAVMALERVPADIRAQGGVARMSDPDLIDGIKTAVSIPVMAKARIGHFVEAQVLEALEVDYIDESEVLSPADYVNHIDKRAFTVPFVCGATNLGEALRRIAEGAAMIRSKGEAGTGDVSEATKHIRTIKREIARLGSLDADELYVAAKDLQAPYDLVAEIARTGKLPVVLFTAGGVATPADAAMMMQLGADGVFVGSGIFKSGDPAARAAAIVRATARFDDPREIAAASRGLGEAMVGINVADLAAPHRLAERGW</sequence>
<dbReference type="PIRSF" id="PIRSF029271">
    <property type="entry name" value="Pdx1"/>
    <property type="match status" value="1"/>
</dbReference>
<dbReference type="Gene3D" id="3.20.20.70">
    <property type="entry name" value="Aldolase class I"/>
    <property type="match status" value="1"/>
</dbReference>
<gene>
    <name evidence="7 10" type="primary">pdxS</name>
    <name evidence="10" type="ORF">GCM10009768_13530</name>
</gene>
<proteinExistence type="inferred from homology"/>
<dbReference type="EC" id="4.3.3.6" evidence="7"/>
<evidence type="ECO:0000256" key="6">
    <source>
        <dbReference type="ARBA" id="ARBA00047992"/>
    </source>
</evidence>
<organism evidence="10 11">
    <name type="scientific">Leucobacter iarius</name>
    <dbReference type="NCBI Taxonomy" id="333963"/>
    <lineage>
        <taxon>Bacteria</taxon>
        <taxon>Bacillati</taxon>
        <taxon>Actinomycetota</taxon>
        <taxon>Actinomycetes</taxon>
        <taxon>Micrococcales</taxon>
        <taxon>Microbacteriaceae</taxon>
        <taxon>Leucobacter</taxon>
    </lineage>
</organism>
<feature type="binding site" evidence="7">
    <location>
        <position position="165"/>
    </location>
    <ligand>
        <name>D-ribose 5-phosphate</name>
        <dbReference type="ChEBI" id="CHEBI:78346"/>
    </ligand>
</feature>
<evidence type="ECO:0000313" key="10">
    <source>
        <dbReference type="EMBL" id="GAA1785943.1"/>
    </source>
</evidence>
<dbReference type="EMBL" id="BAAAOB010000001">
    <property type="protein sequence ID" value="GAA1785943.1"/>
    <property type="molecule type" value="Genomic_DNA"/>
</dbReference>
<dbReference type="CDD" id="cd04727">
    <property type="entry name" value="pdxS"/>
    <property type="match status" value="1"/>
</dbReference>
<dbReference type="InterPro" id="IPR013785">
    <property type="entry name" value="Aldolase_TIM"/>
</dbReference>
<comment type="similarity">
    <text evidence="2 7 8">Belongs to the PdxS/SNZ family.</text>
</comment>